<accession>A0ABD0UAN7</accession>
<evidence type="ECO:0000256" key="1">
    <source>
        <dbReference type="SAM" id="MobiDB-lite"/>
    </source>
</evidence>
<feature type="region of interest" description="Disordered" evidence="1">
    <location>
        <begin position="95"/>
        <end position="116"/>
    </location>
</feature>
<dbReference type="AlphaFoldDB" id="A0ABD0UAN7"/>
<organism evidence="2 3">
    <name type="scientific">Dendrobium thyrsiflorum</name>
    <name type="common">Pinecone-like raceme dendrobium</name>
    <name type="synonym">Orchid</name>
    <dbReference type="NCBI Taxonomy" id="117978"/>
    <lineage>
        <taxon>Eukaryota</taxon>
        <taxon>Viridiplantae</taxon>
        <taxon>Streptophyta</taxon>
        <taxon>Embryophyta</taxon>
        <taxon>Tracheophyta</taxon>
        <taxon>Spermatophyta</taxon>
        <taxon>Magnoliopsida</taxon>
        <taxon>Liliopsida</taxon>
        <taxon>Asparagales</taxon>
        <taxon>Orchidaceae</taxon>
        <taxon>Epidendroideae</taxon>
        <taxon>Malaxideae</taxon>
        <taxon>Dendrobiinae</taxon>
        <taxon>Dendrobium</taxon>
    </lineage>
</organism>
<evidence type="ECO:0000313" key="3">
    <source>
        <dbReference type="Proteomes" id="UP001552299"/>
    </source>
</evidence>
<reference evidence="2 3" key="1">
    <citation type="journal article" date="2024" name="Plant Biotechnol. J.">
        <title>Dendrobium thyrsiflorum genome and its molecular insights into genes involved in important horticultural traits.</title>
        <authorList>
            <person name="Chen B."/>
            <person name="Wang J.Y."/>
            <person name="Zheng P.J."/>
            <person name="Li K.L."/>
            <person name="Liang Y.M."/>
            <person name="Chen X.F."/>
            <person name="Zhang C."/>
            <person name="Zhao X."/>
            <person name="He X."/>
            <person name="Zhang G.Q."/>
            <person name="Liu Z.J."/>
            <person name="Xu Q."/>
        </authorList>
    </citation>
    <scope>NUCLEOTIDE SEQUENCE [LARGE SCALE GENOMIC DNA]</scope>
    <source>
        <strain evidence="2">GZMU011</strain>
    </source>
</reference>
<comment type="caution">
    <text evidence="2">The sequence shown here is derived from an EMBL/GenBank/DDBJ whole genome shotgun (WGS) entry which is preliminary data.</text>
</comment>
<gene>
    <name evidence="2" type="ORF">M5K25_020703</name>
</gene>
<dbReference type="EMBL" id="JANQDX010000016">
    <property type="protein sequence ID" value="KAL0909805.1"/>
    <property type="molecule type" value="Genomic_DNA"/>
</dbReference>
<keyword evidence="3" id="KW-1185">Reference proteome</keyword>
<name>A0ABD0UAN7_DENTH</name>
<dbReference type="Proteomes" id="UP001552299">
    <property type="component" value="Unassembled WGS sequence"/>
</dbReference>
<protein>
    <submittedName>
        <fullName evidence="2">Uncharacterized protein</fullName>
    </submittedName>
</protein>
<feature type="compositionally biased region" description="Basic and acidic residues" evidence="1">
    <location>
        <begin position="102"/>
        <end position="116"/>
    </location>
</feature>
<proteinExistence type="predicted"/>
<evidence type="ECO:0000313" key="2">
    <source>
        <dbReference type="EMBL" id="KAL0909805.1"/>
    </source>
</evidence>
<sequence>MPPLEPLSREEMSMGYDRRGADFVGRREEFHRRGADFEGRREEFHRQGADFEGRMEEFHRRGADFEGRRGENDEGFGNFRDEGLLLCPRAKKQKRTAAQTSEWKKPLAQDSRRSPAREVEAISPESLSAFTGSLLSKLAVAELGSLRLTSSRSLGARIPLPICRLLKRAETGNCKLFLYIALSESNVQDRGGVRMGGDSGSHDHERTTQTFSRIFPKDDEFSLCLSSDSRAKFSSSRLQAGRNIDTEKF</sequence>